<dbReference type="AlphaFoldDB" id="A0A1X2IIH6"/>
<feature type="compositionally biased region" description="Pro residues" evidence="1">
    <location>
        <begin position="414"/>
        <end position="439"/>
    </location>
</feature>
<keyword evidence="2" id="KW-0472">Membrane</keyword>
<feature type="chain" id="PRO_5013095180" description="Mid2 domain-containing protein" evidence="3">
    <location>
        <begin position="23"/>
        <end position="459"/>
    </location>
</feature>
<comment type="caution">
    <text evidence="4">The sequence shown here is derived from an EMBL/GenBank/DDBJ whole genome shotgun (WGS) entry which is preliminary data.</text>
</comment>
<dbReference type="CDD" id="cd12087">
    <property type="entry name" value="TM_EGFR-like"/>
    <property type="match status" value="1"/>
</dbReference>
<dbReference type="Proteomes" id="UP000193560">
    <property type="component" value="Unassembled WGS sequence"/>
</dbReference>
<dbReference type="STRING" id="90262.A0A1X2IIH6"/>
<proteinExistence type="predicted"/>
<evidence type="ECO:0008006" key="6">
    <source>
        <dbReference type="Google" id="ProtNLM"/>
    </source>
</evidence>
<protein>
    <recommendedName>
        <fullName evidence="6">Mid2 domain-containing protein</fullName>
    </recommendedName>
</protein>
<keyword evidence="2" id="KW-1133">Transmembrane helix</keyword>
<feature type="compositionally biased region" description="Low complexity" evidence="1">
    <location>
        <begin position="352"/>
        <end position="385"/>
    </location>
</feature>
<feature type="compositionally biased region" description="Low complexity" evidence="1">
    <location>
        <begin position="284"/>
        <end position="301"/>
    </location>
</feature>
<evidence type="ECO:0000256" key="3">
    <source>
        <dbReference type="SAM" id="SignalP"/>
    </source>
</evidence>
<feature type="signal peptide" evidence="3">
    <location>
        <begin position="1"/>
        <end position="22"/>
    </location>
</feature>
<feature type="compositionally biased region" description="Low complexity" evidence="1">
    <location>
        <begin position="309"/>
        <end position="332"/>
    </location>
</feature>
<dbReference type="OrthoDB" id="2266652at2759"/>
<evidence type="ECO:0000256" key="2">
    <source>
        <dbReference type="SAM" id="Phobius"/>
    </source>
</evidence>
<feature type="transmembrane region" description="Helical" evidence="2">
    <location>
        <begin position="139"/>
        <end position="162"/>
    </location>
</feature>
<dbReference type="EMBL" id="MCGE01000010">
    <property type="protein sequence ID" value="ORZ17215.1"/>
    <property type="molecule type" value="Genomic_DNA"/>
</dbReference>
<organism evidence="4 5">
    <name type="scientific">Absidia repens</name>
    <dbReference type="NCBI Taxonomy" id="90262"/>
    <lineage>
        <taxon>Eukaryota</taxon>
        <taxon>Fungi</taxon>
        <taxon>Fungi incertae sedis</taxon>
        <taxon>Mucoromycota</taxon>
        <taxon>Mucoromycotina</taxon>
        <taxon>Mucoromycetes</taxon>
        <taxon>Mucorales</taxon>
        <taxon>Cunninghamellaceae</taxon>
        <taxon>Absidia</taxon>
    </lineage>
</organism>
<evidence type="ECO:0000313" key="4">
    <source>
        <dbReference type="EMBL" id="ORZ17215.1"/>
    </source>
</evidence>
<sequence length="459" mass="49390">MTKSLPLLAILLFLLLLNLVHSLENHTSRRIRKKDSTAAPTLIARGDYSSFNESESPFDQYQKKTSTHTFEATKTTSLNNQPSVTTIIIIQSNGQTYHELGGGPSPTSNGGSNDGDVNDPNESNIQAQVDHDNEVLKRMISISTVVGGVGVLMIIAGTLIFIRLRAKRRRIKAINHYSTAHFGDTDGNDDDTGHARHQRQLSSTSAANYIPPHQHQHQHQHQSPISSPSIPNSPTMGDGPHEAIEMTTMCPSAPPEPTLLPSHIRERHRQSLLSQQRMPPSLPPISTSSPSSQPAPSAPSAKELEMNLPSSSANPTSTHSSPTIEISSPTSPLKQNSHRFDTSHSPTLLRESGAAAATGQSTLTTTSSSTISPSSSSPSSSPPQSRATGPCLHLKPTAGSDGSEQPTTSTTSPPDQPRPPLTPEMPPPAYTPSAPPLYILPPSQRRRSADQLSLDRYRR</sequence>
<evidence type="ECO:0000313" key="5">
    <source>
        <dbReference type="Proteomes" id="UP000193560"/>
    </source>
</evidence>
<keyword evidence="3" id="KW-0732">Signal</keyword>
<evidence type="ECO:0000256" key="1">
    <source>
        <dbReference type="SAM" id="MobiDB-lite"/>
    </source>
</evidence>
<feature type="compositionally biased region" description="Low complexity" evidence="1">
    <location>
        <begin position="105"/>
        <end position="115"/>
    </location>
</feature>
<feature type="region of interest" description="Disordered" evidence="1">
    <location>
        <begin position="98"/>
        <end position="124"/>
    </location>
</feature>
<keyword evidence="5" id="KW-1185">Reference proteome</keyword>
<feature type="compositionally biased region" description="Basic and acidic residues" evidence="1">
    <location>
        <begin position="447"/>
        <end position="459"/>
    </location>
</feature>
<reference evidence="4 5" key="1">
    <citation type="submission" date="2016-07" db="EMBL/GenBank/DDBJ databases">
        <title>Pervasive Adenine N6-methylation of Active Genes in Fungi.</title>
        <authorList>
            <consortium name="DOE Joint Genome Institute"/>
            <person name="Mondo S.J."/>
            <person name="Dannebaum R.O."/>
            <person name="Kuo R.C."/>
            <person name="Labutti K."/>
            <person name="Haridas S."/>
            <person name="Kuo A."/>
            <person name="Salamov A."/>
            <person name="Ahrendt S.R."/>
            <person name="Lipzen A."/>
            <person name="Sullivan W."/>
            <person name="Andreopoulos W.B."/>
            <person name="Clum A."/>
            <person name="Lindquist E."/>
            <person name="Daum C."/>
            <person name="Ramamoorthy G.K."/>
            <person name="Gryganskyi A."/>
            <person name="Culley D."/>
            <person name="Magnuson J.K."/>
            <person name="James T.Y."/>
            <person name="O'Malley M.A."/>
            <person name="Stajich J.E."/>
            <person name="Spatafora J.W."/>
            <person name="Visel A."/>
            <person name="Grigoriev I.V."/>
        </authorList>
    </citation>
    <scope>NUCLEOTIDE SEQUENCE [LARGE SCALE GENOMIC DNA]</scope>
    <source>
        <strain evidence="4 5">NRRL 1336</strain>
    </source>
</reference>
<feature type="region of interest" description="Disordered" evidence="1">
    <location>
        <begin position="179"/>
        <end position="459"/>
    </location>
</feature>
<gene>
    <name evidence="4" type="ORF">BCR42DRAFT_414148</name>
</gene>
<accession>A0A1X2IIH6</accession>
<name>A0A1X2IIH6_9FUNG</name>
<feature type="compositionally biased region" description="Low complexity" evidence="1">
    <location>
        <begin position="221"/>
        <end position="234"/>
    </location>
</feature>
<keyword evidence="2" id="KW-0812">Transmembrane</keyword>